<evidence type="ECO:0000313" key="2">
    <source>
        <dbReference type="Proteomes" id="UP000266841"/>
    </source>
</evidence>
<proteinExistence type="predicted"/>
<dbReference type="OrthoDB" id="49556at2759"/>
<protein>
    <submittedName>
        <fullName evidence="1">Uncharacterized protein</fullName>
    </submittedName>
</protein>
<evidence type="ECO:0000313" key="1">
    <source>
        <dbReference type="EMBL" id="EJK59293.1"/>
    </source>
</evidence>
<reference evidence="1 2" key="1">
    <citation type="journal article" date="2012" name="Genome Biol.">
        <title>Genome and low-iron response of an oceanic diatom adapted to chronic iron limitation.</title>
        <authorList>
            <person name="Lommer M."/>
            <person name="Specht M."/>
            <person name="Roy A.S."/>
            <person name="Kraemer L."/>
            <person name="Andreson R."/>
            <person name="Gutowska M.A."/>
            <person name="Wolf J."/>
            <person name="Bergner S.V."/>
            <person name="Schilhabel M.B."/>
            <person name="Klostermeier U.C."/>
            <person name="Beiko R.G."/>
            <person name="Rosenstiel P."/>
            <person name="Hippler M."/>
            <person name="Laroche J."/>
        </authorList>
    </citation>
    <scope>NUCLEOTIDE SEQUENCE [LARGE SCALE GENOMIC DNA]</scope>
    <source>
        <strain evidence="1 2">CCMP1005</strain>
    </source>
</reference>
<organism evidence="1 2">
    <name type="scientific">Thalassiosira oceanica</name>
    <name type="common">Marine diatom</name>
    <dbReference type="NCBI Taxonomy" id="159749"/>
    <lineage>
        <taxon>Eukaryota</taxon>
        <taxon>Sar</taxon>
        <taxon>Stramenopiles</taxon>
        <taxon>Ochrophyta</taxon>
        <taxon>Bacillariophyta</taxon>
        <taxon>Coscinodiscophyceae</taxon>
        <taxon>Thalassiosirophycidae</taxon>
        <taxon>Thalassiosirales</taxon>
        <taxon>Thalassiosiraceae</taxon>
        <taxon>Thalassiosira</taxon>
    </lineage>
</organism>
<dbReference type="AlphaFoldDB" id="K0RZP9"/>
<accession>K0RZP9</accession>
<gene>
    <name evidence="1" type="ORF">THAOC_20505</name>
</gene>
<keyword evidence="2" id="KW-1185">Reference proteome</keyword>
<comment type="caution">
    <text evidence="1">The sequence shown here is derived from an EMBL/GenBank/DDBJ whole genome shotgun (WGS) entry which is preliminary data.</text>
</comment>
<name>K0RZP9_THAOC</name>
<sequence>MDALAGMVQQYCHDNNIDEVEFDPNVKVLNPNSEKGGIEAILNAQLCHMEDLQLQIMAMGALKVSEREIEVVLAGMVAHEGLLPVAEAALFTLMSLAHSNFNATVIQQNQLSKFAMDKAFKQHPTSLP</sequence>
<dbReference type="Proteomes" id="UP000266841">
    <property type="component" value="Unassembled WGS sequence"/>
</dbReference>
<dbReference type="EMBL" id="AGNL01023163">
    <property type="protein sequence ID" value="EJK59293.1"/>
    <property type="molecule type" value="Genomic_DNA"/>
</dbReference>